<dbReference type="AlphaFoldDB" id="A0A914NWS7"/>
<keyword evidence="1" id="KW-1185">Reference proteome</keyword>
<proteinExistence type="predicted"/>
<sequence>MARLASLNLAYLIEQGCGKCPKNIAKTDCYNCTEKYCNEEKHIDMHCWLNDKEICKTPFTGNCFTERTEDNKRLWPLCIFNMQQMLHTSLQ</sequence>
<protein>
    <submittedName>
        <fullName evidence="2">C2H2-type domain-containing protein</fullName>
    </submittedName>
</protein>
<evidence type="ECO:0000313" key="1">
    <source>
        <dbReference type="Proteomes" id="UP000887563"/>
    </source>
</evidence>
<dbReference type="WBParaSite" id="Minc3s08574g42386">
    <property type="protein sequence ID" value="Minc3s08574g42386"/>
    <property type="gene ID" value="Minc3s08574g42386"/>
</dbReference>
<dbReference type="Proteomes" id="UP000887563">
    <property type="component" value="Unplaced"/>
</dbReference>
<name>A0A914NWS7_MELIC</name>
<accession>A0A914NWS7</accession>
<organism evidence="1 2">
    <name type="scientific">Meloidogyne incognita</name>
    <name type="common">Southern root-knot nematode worm</name>
    <name type="synonym">Oxyuris incognita</name>
    <dbReference type="NCBI Taxonomy" id="6306"/>
    <lineage>
        <taxon>Eukaryota</taxon>
        <taxon>Metazoa</taxon>
        <taxon>Ecdysozoa</taxon>
        <taxon>Nematoda</taxon>
        <taxon>Chromadorea</taxon>
        <taxon>Rhabditida</taxon>
        <taxon>Tylenchina</taxon>
        <taxon>Tylenchomorpha</taxon>
        <taxon>Tylenchoidea</taxon>
        <taxon>Meloidogynidae</taxon>
        <taxon>Meloidogyninae</taxon>
        <taxon>Meloidogyne</taxon>
        <taxon>Meloidogyne incognita group</taxon>
    </lineage>
</organism>
<evidence type="ECO:0000313" key="2">
    <source>
        <dbReference type="WBParaSite" id="Minc3s08574g42386"/>
    </source>
</evidence>
<reference evidence="2" key="1">
    <citation type="submission" date="2022-11" db="UniProtKB">
        <authorList>
            <consortium name="WormBaseParasite"/>
        </authorList>
    </citation>
    <scope>IDENTIFICATION</scope>
</reference>